<organism evidence="1 2">
    <name type="scientific">Rhizobium mongolense subsp. loessense</name>
    <dbReference type="NCBI Taxonomy" id="158890"/>
    <lineage>
        <taxon>Bacteria</taxon>
        <taxon>Pseudomonadati</taxon>
        <taxon>Pseudomonadota</taxon>
        <taxon>Alphaproteobacteria</taxon>
        <taxon>Hyphomicrobiales</taxon>
        <taxon>Rhizobiaceae</taxon>
        <taxon>Rhizobium/Agrobacterium group</taxon>
        <taxon>Rhizobium</taxon>
    </lineage>
</organism>
<gene>
    <name evidence="1" type="ORF">SAMN02927900_06363</name>
</gene>
<dbReference type="Proteomes" id="UP000199542">
    <property type="component" value="Unassembled WGS sequence"/>
</dbReference>
<name>A0A1G4U8N7_9HYPH</name>
<proteinExistence type="predicted"/>
<sequence length="75" mass="8385">MLVDMTFVAEPLPGQFGEFNRLNFKVSMAQMATQQPVYRFGILRPLQGRYDPFLMSGRFVTPSASARANARSVAV</sequence>
<evidence type="ECO:0000313" key="2">
    <source>
        <dbReference type="Proteomes" id="UP000199542"/>
    </source>
</evidence>
<accession>A0A1G4U8N7</accession>
<evidence type="ECO:0000313" key="1">
    <source>
        <dbReference type="EMBL" id="SCW89937.1"/>
    </source>
</evidence>
<reference evidence="1 2" key="1">
    <citation type="submission" date="2016-10" db="EMBL/GenBank/DDBJ databases">
        <authorList>
            <person name="de Groot N.N."/>
        </authorList>
    </citation>
    <scope>NUCLEOTIDE SEQUENCE [LARGE SCALE GENOMIC DNA]</scope>
    <source>
        <strain evidence="1 2">CGMCC 1.3401</strain>
    </source>
</reference>
<dbReference type="AlphaFoldDB" id="A0A1G4U8N7"/>
<protein>
    <submittedName>
        <fullName evidence="1">Uncharacterized protein</fullName>
    </submittedName>
</protein>
<dbReference type="EMBL" id="FMTM01000020">
    <property type="protein sequence ID" value="SCW89937.1"/>
    <property type="molecule type" value="Genomic_DNA"/>
</dbReference>